<sequence length="73" mass="8527">MKFSRGVVVFYRLKIRLKTTNVADVNEEKVEGGVKTFWVATERAERPGDISGSVPRRGPLGWIWSRHFFHFEF</sequence>
<keyword evidence="2" id="KW-1185">Reference proteome</keyword>
<reference evidence="1 2" key="1">
    <citation type="submission" date="2019-05" db="EMBL/GenBank/DDBJ databases">
        <title>Another draft genome of Portunus trituberculatus and its Hox gene families provides insights of decapod evolution.</title>
        <authorList>
            <person name="Jeong J.-H."/>
            <person name="Song I."/>
            <person name="Kim S."/>
            <person name="Choi T."/>
            <person name="Kim D."/>
            <person name="Ryu S."/>
            <person name="Kim W."/>
        </authorList>
    </citation>
    <scope>NUCLEOTIDE SEQUENCE [LARGE SCALE GENOMIC DNA]</scope>
    <source>
        <tissue evidence="1">Muscle</tissue>
    </source>
</reference>
<accession>A0A5B7F3Y9</accession>
<evidence type="ECO:0000313" key="2">
    <source>
        <dbReference type="Proteomes" id="UP000324222"/>
    </source>
</evidence>
<evidence type="ECO:0000313" key="1">
    <source>
        <dbReference type="EMBL" id="MPC41272.1"/>
    </source>
</evidence>
<organism evidence="1 2">
    <name type="scientific">Portunus trituberculatus</name>
    <name type="common">Swimming crab</name>
    <name type="synonym">Neptunus trituberculatus</name>
    <dbReference type="NCBI Taxonomy" id="210409"/>
    <lineage>
        <taxon>Eukaryota</taxon>
        <taxon>Metazoa</taxon>
        <taxon>Ecdysozoa</taxon>
        <taxon>Arthropoda</taxon>
        <taxon>Crustacea</taxon>
        <taxon>Multicrustacea</taxon>
        <taxon>Malacostraca</taxon>
        <taxon>Eumalacostraca</taxon>
        <taxon>Eucarida</taxon>
        <taxon>Decapoda</taxon>
        <taxon>Pleocyemata</taxon>
        <taxon>Brachyura</taxon>
        <taxon>Eubrachyura</taxon>
        <taxon>Portunoidea</taxon>
        <taxon>Portunidae</taxon>
        <taxon>Portuninae</taxon>
        <taxon>Portunus</taxon>
    </lineage>
</organism>
<proteinExistence type="predicted"/>
<gene>
    <name evidence="1" type="ORF">E2C01_034860</name>
</gene>
<dbReference type="AlphaFoldDB" id="A0A5B7F3Y9"/>
<dbReference type="Proteomes" id="UP000324222">
    <property type="component" value="Unassembled WGS sequence"/>
</dbReference>
<protein>
    <submittedName>
        <fullName evidence="1">Uncharacterized protein</fullName>
    </submittedName>
</protein>
<name>A0A5B7F3Y9_PORTR</name>
<dbReference type="EMBL" id="VSRR010004991">
    <property type="protein sequence ID" value="MPC41272.1"/>
    <property type="molecule type" value="Genomic_DNA"/>
</dbReference>
<comment type="caution">
    <text evidence="1">The sequence shown here is derived from an EMBL/GenBank/DDBJ whole genome shotgun (WGS) entry which is preliminary data.</text>
</comment>